<feature type="domain" description="Exportin-1/Importin-beta-like" evidence="12">
    <location>
        <begin position="106"/>
        <end position="268"/>
    </location>
</feature>
<dbReference type="Proteomes" id="UP000606974">
    <property type="component" value="Unassembled WGS sequence"/>
</dbReference>
<dbReference type="InterPro" id="IPR040017">
    <property type="entry name" value="XPOT"/>
</dbReference>
<dbReference type="GO" id="GO:0005737">
    <property type="term" value="C:cytoplasm"/>
    <property type="evidence" value="ECO:0007669"/>
    <property type="project" value="UniProtKB-SubCell"/>
</dbReference>
<evidence type="ECO:0000256" key="2">
    <source>
        <dbReference type="ARBA" id="ARBA00009466"/>
    </source>
</evidence>
<keyword evidence="9 11" id="KW-0539">Nucleus</keyword>
<comment type="similarity">
    <text evidence="2 11">Belongs to the exportin family.</text>
</comment>
<dbReference type="GO" id="GO:0008033">
    <property type="term" value="P:tRNA processing"/>
    <property type="evidence" value="ECO:0007669"/>
    <property type="project" value="UniProtKB-KW"/>
</dbReference>
<comment type="function">
    <text evidence="10">tRNA nucleus export receptor which facilitates tRNA translocation across the nuclear pore complex. Involved in pre-tRNA splicing, probably by affecting the interaction of pre-tRNA with splicing endonuclease.</text>
</comment>
<evidence type="ECO:0000313" key="14">
    <source>
        <dbReference type="EMBL" id="KAF7509554.1"/>
    </source>
</evidence>
<dbReference type="AlphaFoldDB" id="A0A8H7ALG4"/>
<evidence type="ECO:0000256" key="3">
    <source>
        <dbReference type="ARBA" id="ARBA00018928"/>
    </source>
</evidence>
<dbReference type="Pfam" id="PF19282">
    <property type="entry name" value="Exportin-T"/>
    <property type="match status" value="1"/>
</dbReference>
<proteinExistence type="inferred from homology"/>
<name>A0A8H7ALG4_9EURO</name>
<keyword evidence="7" id="KW-0819">tRNA processing</keyword>
<evidence type="ECO:0000256" key="11">
    <source>
        <dbReference type="RuleBase" id="RU366037"/>
    </source>
</evidence>
<dbReference type="PANTHER" id="PTHR15952">
    <property type="entry name" value="EXPORTIN-T/LOS1"/>
    <property type="match status" value="1"/>
</dbReference>
<dbReference type="Pfam" id="PF08389">
    <property type="entry name" value="Xpo1"/>
    <property type="match status" value="1"/>
</dbReference>
<dbReference type="GO" id="GO:0071528">
    <property type="term" value="P:tRNA re-export from nucleus"/>
    <property type="evidence" value="ECO:0007669"/>
    <property type="project" value="UniProtKB-UniRule"/>
</dbReference>
<dbReference type="GO" id="GO:0000049">
    <property type="term" value="F:tRNA binding"/>
    <property type="evidence" value="ECO:0007669"/>
    <property type="project" value="UniProtKB-UniRule"/>
</dbReference>
<dbReference type="EMBL" id="JAACFV010000040">
    <property type="protein sequence ID" value="KAF7509554.1"/>
    <property type="molecule type" value="Genomic_DNA"/>
</dbReference>
<dbReference type="GO" id="GO:0016363">
    <property type="term" value="C:nuclear matrix"/>
    <property type="evidence" value="ECO:0007669"/>
    <property type="project" value="TreeGrafter"/>
</dbReference>
<comment type="caution">
    <text evidence="14">The sequence shown here is derived from an EMBL/GenBank/DDBJ whole genome shotgun (WGS) entry which is preliminary data.</text>
</comment>
<keyword evidence="5 11" id="KW-0963">Cytoplasm</keyword>
<sequence>MEEQIVSAVEIAWSPTSEQNLRIQATEYCSQLRNDPSAWQPCLSIFTKTPRYPDVVRIFGLEIVNTGIQTGILDKQVLTTIKDQLLDYLRRLYLADEGSAFDTTSIQNKTAQTLTYLFSTSYGNEWRTYFDDVLRLTSKTQNGPPDNASGTIFYLRTINAIHEEIGDQLVPRSRAEQDHANILKDMVRERDVQKIAVSWQNILTQWRESNDLIAELCLKAVGRWVSWINIGLVVNQQMLDLLFEQLARAQKTNLREGEESIRDAAVDVFTEIIGKKMKAQDKLEMISFLSLETIVSQLIACPPLSERRFSSQYDTDLAETVARLVNNTVLDVVKILDSEPQESQTWQRAENLLQAFLPHALRFFADEYDEVCSTVIPCLSEVLGFLRKAAKIEGPSPQRTVMLLPILKAIFTKMRYDDTSSWGGDEDETDEAEFQYLRKRLGTLQQTIAAVDEQLYMDAVTNLVGQTFANLGTQGTNVDWRDLDLALCEMFSFGELAIKSGGLYQKNRPNSPAAEKLVQMMLRLVELDIRYFNHPATQLQYMELCVRYCSFFEKHTQYINPVLQNFLQLVHHPSIKVKTRSWYLFQRYVRYLRSHIGNVAETVIENLTDLLPIKAEIPEEEEADEASSEDHDSTADAVFNSQLYLFEAIGCICGASSVPTDRQVLYTQSVMRPVFADMEQHLPGAKAGDERAVLQVHHDLMALGTLARGFSDWTPGSASAAPGSPPCPEVQSAFARVSEATLVALKSLRTSFNIRTAARFAFSRLIGVLGSHILPQLPEWIEGLLTETSTKDEMALFLRLLEQVIFGFKNEISVILDELFTHLLQRVFTGLSEPSTGTDDEIQIAELKREYLNFLIVILNNDLGSVIVSAANQPFFGTLVGTIEHFAKDAEDAHTAKMAFQVLSNMCSVWGGPEAVGDSARGSAIALPQPSLPGFDRFMMTRFSPLCWAIPMHRGFNPKDAQARQVLAEAAGLQKTIYLKTGQEYLSWLKDNELRNMGMNGDMINEYLRNLVELDQRAFKIFFQNFITKGGTA</sequence>
<evidence type="ECO:0000256" key="10">
    <source>
        <dbReference type="ARBA" id="ARBA00025147"/>
    </source>
</evidence>
<organism evidence="14 15">
    <name type="scientific">Endocarpon pusillum</name>
    <dbReference type="NCBI Taxonomy" id="364733"/>
    <lineage>
        <taxon>Eukaryota</taxon>
        <taxon>Fungi</taxon>
        <taxon>Dikarya</taxon>
        <taxon>Ascomycota</taxon>
        <taxon>Pezizomycotina</taxon>
        <taxon>Eurotiomycetes</taxon>
        <taxon>Chaetothyriomycetidae</taxon>
        <taxon>Verrucariales</taxon>
        <taxon>Verrucariaceae</taxon>
        <taxon>Endocarpon</taxon>
    </lineage>
</organism>
<keyword evidence="15" id="KW-1185">Reference proteome</keyword>
<evidence type="ECO:0000259" key="13">
    <source>
        <dbReference type="Pfam" id="PF19282"/>
    </source>
</evidence>
<dbReference type="GO" id="GO:0031267">
    <property type="term" value="F:small GTPase binding"/>
    <property type="evidence" value="ECO:0007669"/>
    <property type="project" value="InterPro"/>
</dbReference>
<keyword evidence="4 11" id="KW-0813">Transport</keyword>
<dbReference type="SUPFAM" id="SSF48371">
    <property type="entry name" value="ARM repeat"/>
    <property type="match status" value="1"/>
</dbReference>
<dbReference type="InterPro" id="IPR013598">
    <property type="entry name" value="Exportin-1/Importin-b-like"/>
</dbReference>
<reference evidence="14" key="1">
    <citation type="submission" date="2020-02" db="EMBL/GenBank/DDBJ databases">
        <authorList>
            <person name="Palmer J.M."/>
        </authorList>
    </citation>
    <scope>NUCLEOTIDE SEQUENCE</scope>
    <source>
        <strain evidence="14">EPUS1.4</strain>
        <tissue evidence="14">Thallus</tissue>
    </source>
</reference>
<evidence type="ECO:0000256" key="8">
    <source>
        <dbReference type="ARBA" id="ARBA00022884"/>
    </source>
</evidence>
<gene>
    <name evidence="14" type="primary">LOS1</name>
    <name evidence="14" type="ORF">GJ744_007954</name>
</gene>
<evidence type="ECO:0000256" key="6">
    <source>
        <dbReference type="ARBA" id="ARBA00022555"/>
    </source>
</evidence>
<dbReference type="InterPro" id="IPR016024">
    <property type="entry name" value="ARM-type_fold"/>
</dbReference>
<comment type="subcellular location">
    <subcellularLocation>
        <location evidence="1 11">Cytoplasm</location>
    </subcellularLocation>
    <subcellularLocation>
        <location evidence="11">Nucleus</location>
    </subcellularLocation>
    <text evidence="11">Shuttles between the nucleus and the cytoplasm.</text>
</comment>
<dbReference type="GO" id="GO:0005643">
    <property type="term" value="C:nuclear pore"/>
    <property type="evidence" value="ECO:0007669"/>
    <property type="project" value="TreeGrafter"/>
</dbReference>
<keyword evidence="6 11" id="KW-0820">tRNA-binding</keyword>
<dbReference type="FunFam" id="1.25.10.10:FF:000355">
    <property type="entry name" value="Exportin-T"/>
    <property type="match status" value="1"/>
</dbReference>
<dbReference type="OrthoDB" id="26399at2759"/>
<dbReference type="Gene3D" id="1.25.10.10">
    <property type="entry name" value="Leucine-rich Repeat Variant"/>
    <property type="match status" value="1"/>
</dbReference>
<evidence type="ECO:0000256" key="9">
    <source>
        <dbReference type="ARBA" id="ARBA00023242"/>
    </source>
</evidence>
<evidence type="ECO:0000256" key="1">
    <source>
        <dbReference type="ARBA" id="ARBA00004496"/>
    </source>
</evidence>
<protein>
    <recommendedName>
        <fullName evidence="3 11">Exportin-T</fullName>
    </recommendedName>
    <alternativeName>
        <fullName evidence="11">Exportin(tRNA)</fullName>
    </alternativeName>
    <alternativeName>
        <fullName evidence="11">tRNA exportin</fullName>
    </alternativeName>
</protein>
<evidence type="ECO:0000256" key="5">
    <source>
        <dbReference type="ARBA" id="ARBA00022490"/>
    </source>
</evidence>
<evidence type="ECO:0000313" key="15">
    <source>
        <dbReference type="Proteomes" id="UP000606974"/>
    </source>
</evidence>
<dbReference type="InterPro" id="IPR045546">
    <property type="entry name" value="Exportin-T_C"/>
</dbReference>
<evidence type="ECO:0000259" key="12">
    <source>
        <dbReference type="Pfam" id="PF08389"/>
    </source>
</evidence>
<evidence type="ECO:0000256" key="7">
    <source>
        <dbReference type="ARBA" id="ARBA00022694"/>
    </source>
</evidence>
<keyword evidence="8 11" id="KW-0694">RNA-binding</keyword>
<accession>A0A8H7ALG4</accession>
<dbReference type="PANTHER" id="PTHR15952:SF11">
    <property type="entry name" value="EXPORTIN-T"/>
    <property type="match status" value="1"/>
</dbReference>
<evidence type="ECO:0000256" key="4">
    <source>
        <dbReference type="ARBA" id="ARBA00022448"/>
    </source>
</evidence>
<dbReference type="InterPro" id="IPR011989">
    <property type="entry name" value="ARM-like"/>
</dbReference>
<feature type="domain" description="Exportin-T C-terminal" evidence="13">
    <location>
        <begin position="344"/>
        <end position="1029"/>
    </location>
</feature>